<dbReference type="Pfam" id="PF13649">
    <property type="entry name" value="Methyltransf_25"/>
    <property type="match status" value="1"/>
</dbReference>
<reference evidence="4 5" key="1">
    <citation type="submission" date="2015-11" db="EMBL/GenBank/DDBJ databases">
        <title>Genomic analysis of 38 Legionella species identifies large and diverse effector repertoires.</title>
        <authorList>
            <person name="Burstein D."/>
            <person name="Amaro F."/>
            <person name="Zusman T."/>
            <person name="Lifshitz Z."/>
            <person name="Cohen O."/>
            <person name="Gilbert J.A."/>
            <person name="Pupko T."/>
            <person name="Shuman H.A."/>
            <person name="Segal G."/>
        </authorList>
    </citation>
    <scope>NUCLEOTIDE SEQUENCE [LARGE SCALE GENOMIC DNA]</scope>
    <source>
        <strain evidence="4 5">SC-63-C7</strain>
    </source>
</reference>
<evidence type="ECO:0000313" key="4">
    <source>
        <dbReference type="EMBL" id="KTD56744.1"/>
    </source>
</evidence>
<dbReference type="InterPro" id="IPR041698">
    <property type="entry name" value="Methyltransf_25"/>
</dbReference>
<evidence type="ECO:0000256" key="1">
    <source>
        <dbReference type="ARBA" id="ARBA00022603"/>
    </source>
</evidence>
<evidence type="ECO:0000259" key="3">
    <source>
        <dbReference type="Pfam" id="PF13649"/>
    </source>
</evidence>
<dbReference type="PANTHER" id="PTHR43861:SF1">
    <property type="entry name" value="TRANS-ACONITATE 2-METHYLTRANSFERASE"/>
    <property type="match status" value="1"/>
</dbReference>
<comment type="caution">
    <text evidence="4">The sequence shown here is derived from an EMBL/GenBank/DDBJ whole genome shotgun (WGS) entry which is preliminary data.</text>
</comment>
<dbReference type="GO" id="GO:0032259">
    <property type="term" value="P:methylation"/>
    <property type="evidence" value="ECO:0007669"/>
    <property type="project" value="UniProtKB-KW"/>
</dbReference>
<dbReference type="PANTHER" id="PTHR43861">
    <property type="entry name" value="TRANS-ACONITATE 2-METHYLTRANSFERASE-RELATED"/>
    <property type="match status" value="1"/>
</dbReference>
<dbReference type="AlphaFoldDB" id="A0A0W0YIF6"/>
<dbReference type="Proteomes" id="UP000054703">
    <property type="component" value="Unassembled WGS sequence"/>
</dbReference>
<gene>
    <name evidence="4" type="ORF">Lsan_2904</name>
</gene>
<dbReference type="InterPro" id="IPR029063">
    <property type="entry name" value="SAM-dependent_MTases_sf"/>
</dbReference>
<dbReference type="RefSeq" id="WP_058514867.1">
    <property type="nucleotide sequence ID" value="NZ_CAAAIH010000044.1"/>
</dbReference>
<dbReference type="SUPFAM" id="SSF53335">
    <property type="entry name" value="S-adenosyl-L-methionine-dependent methyltransferases"/>
    <property type="match status" value="1"/>
</dbReference>
<keyword evidence="2 4" id="KW-0808">Transferase</keyword>
<name>A0A0W0YIF6_9GAMM</name>
<dbReference type="CDD" id="cd02440">
    <property type="entry name" value="AdoMet_MTases"/>
    <property type="match status" value="1"/>
</dbReference>
<dbReference type="PATRIC" id="fig|45074.5.peg.3118"/>
<keyword evidence="5" id="KW-1185">Reference proteome</keyword>
<protein>
    <submittedName>
        <fullName evidence="4">SAM dependent methyltransferase</fullName>
    </submittedName>
</protein>
<dbReference type="Gene3D" id="2.20.25.110">
    <property type="entry name" value="S-adenosyl-L-methionine-dependent methyltransferases"/>
    <property type="match status" value="1"/>
</dbReference>
<sequence>MNNKEHTLGLPLEYQQLPEYFDAHNVSEQTEIKNGLIEKLLKEQKVKTVLDMTCGTGSQVFFLAERGYEVVGSDFSPALLDIARSKAKTMSRDINFIDGDMRVLKAGKFDAVITIFNAIGHLTKADFEKALQNIHANLKEDGVYVFDIFNLQAITDSIIDDFAMDIESIVNGAHIRNVQHSEIDRDRGLLTSHDCYTISKENSEPEIHTNSFSLQIYTAKELEIMLEHNGFKIVEQYDMDGNDFVAEKSLNILTVARKKSHDQLSSSELINHYDEFG</sequence>
<dbReference type="Gene3D" id="3.40.50.150">
    <property type="entry name" value="Vaccinia Virus protein VP39"/>
    <property type="match status" value="1"/>
</dbReference>
<dbReference type="OrthoDB" id="5634300at2"/>
<evidence type="ECO:0000313" key="5">
    <source>
        <dbReference type="Proteomes" id="UP000054703"/>
    </source>
</evidence>
<dbReference type="EMBL" id="LNYU01000081">
    <property type="protein sequence ID" value="KTD56744.1"/>
    <property type="molecule type" value="Genomic_DNA"/>
</dbReference>
<evidence type="ECO:0000256" key="2">
    <source>
        <dbReference type="ARBA" id="ARBA00022679"/>
    </source>
</evidence>
<proteinExistence type="predicted"/>
<dbReference type="GO" id="GO:0008168">
    <property type="term" value="F:methyltransferase activity"/>
    <property type="evidence" value="ECO:0007669"/>
    <property type="project" value="UniProtKB-KW"/>
</dbReference>
<accession>A0A0W0YIF6</accession>
<dbReference type="STRING" id="45074.Lsan_2904"/>
<organism evidence="4 5">
    <name type="scientific">Legionella santicrucis</name>
    <dbReference type="NCBI Taxonomy" id="45074"/>
    <lineage>
        <taxon>Bacteria</taxon>
        <taxon>Pseudomonadati</taxon>
        <taxon>Pseudomonadota</taxon>
        <taxon>Gammaproteobacteria</taxon>
        <taxon>Legionellales</taxon>
        <taxon>Legionellaceae</taxon>
        <taxon>Legionella</taxon>
    </lineage>
</organism>
<feature type="domain" description="Methyltransferase" evidence="3">
    <location>
        <begin position="49"/>
        <end position="142"/>
    </location>
</feature>
<keyword evidence="1 4" id="KW-0489">Methyltransferase</keyword>